<reference evidence="1 2" key="1">
    <citation type="submission" date="2017-02" db="EMBL/GenBank/DDBJ databases">
        <title>Clonality and virulence of isolates of VRE in Hematopoietic Stem Cell Transplanted (HSCT) patients.</title>
        <authorList>
            <person name="Marchi A.P."/>
            <person name="Martins R.C."/>
            <person name="Marie S.K."/>
            <person name="Levin A.S."/>
            <person name="Costa S.F."/>
        </authorList>
    </citation>
    <scope>NUCLEOTIDE SEQUENCE [LARGE SCALE GENOMIC DNA]</scope>
    <source>
        <strain evidence="1 2">LIM1759</strain>
    </source>
</reference>
<evidence type="ECO:0000313" key="2">
    <source>
        <dbReference type="Proteomes" id="UP000191171"/>
    </source>
</evidence>
<dbReference type="AlphaFoldDB" id="A0A1S8JKE9"/>
<dbReference type="Proteomes" id="UP000191171">
    <property type="component" value="Unassembled WGS sequence"/>
</dbReference>
<name>A0A1S8JKE9_ENTFC</name>
<sequence length="47" mass="5351">MQMDQKRIHVGLITSFVTMLIYLDQGHLTWTVVGVVGFLTLFTAIKK</sequence>
<protein>
    <submittedName>
        <fullName evidence="1">Uncharacterized protein</fullName>
    </submittedName>
</protein>
<organism evidence="1 2">
    <name type="scientific">Enterococcus faecium</name>
    <name type="common">Streptococcus faecium</name>
    <dbReference type="NCBI Taxonomy" id="1352"/>
    <lineage>
        <taxon>Bacteria</taxon>
        <taxon>Bacillati</taxon>
        <taxon>Bacillota</taxon>
        <taxon>Bacilli</taxon>
        <taxon>Lactobacillales</taxon>
        <taxon>Enterococcaceae</taxon>
        <taxon>Enterococcus</taxon>
    </lineage>
</organism>
<comment type="caution">
    <text evidence="1">The sequence shown here is derived from an EMBL/GenBank/DDBJ whole genome shotgun (WGS) entry which is preliminary data.</text>
</comment>
<gene>
    <name evidence="1" type="ORF">B1P95_11195</name>
</gene>
<accession>A0A1S8JKE9</accession>
<evidence type="ECO:0000313" key="1">
    <source>
        <dbReference type="EMBL" id="OOL80401.1"/>
    </source>
</evidence>
<proteinExistence type="predicted"/>
<dbReference type="EMBL" id="MVGJ01000067">
    <property type="protein sequence ID" value="OOL80401.1"/>
    <property type="molecule type" value="Genomic_DNA"/>
</dbReference>